<sequence>MDSASKGSSPGVGRSNIDAFLATLSPCDLLYLRGKFRSDIPITGLAGLPDLPAEVISLIVIELTLDDIVNCRLVSRDWYSSWTQGPVITALSHFFFPGLIEKHKQLSNLQSPHRLVQASVANALRRRHSRPSRTSFILWREPRCPVFRRPGEEAEEPLDCRRLSFDVPGPTAFYDRGRLAWQADKLKIVVDDLRTCERHDCSLTEMHLHGQGLALQGMSRELLVFIAKRFGAGSNYNTMQIWHTDLKDWRRVTLPGPLTRCYVQGERVAFFTRQGLLVAWSWRGGASEIDISGEMNQPPEGYCGPRSFPGVILHPEKPDTLYVASMFRSKFNPGRTGQSQKLRFLMSVVRYEDGKPTKIWQELIQEDSLTDSFFNSLHKFFRVVLLCRKMGPNGLYNLGTVLTTIDVTYDEAPLGLGELDLAQVVELATTAFNIYTESFIQRRFVESVGDSTVYCLPMQYEPSLYCLCNREEPLTTWSEEHPSIPRWVELDTDSRQLDADKAAEDSIMLYLREVKCMWLEQELCLIVGDEDFQIHVTSEGILVWSFTEGTRLPAMDGPESLRGAKNEPSTFSTPVRPIHLLPFKD</sequence>
<protein>
    <recommendedName>
        <fullName evidence="1">F-box domain-containing protein</fullName>
    </recommendedName>
</protein>
<dbReference type="InterPro" id="IPR001810">
    <property type="entry name" value="F-box_dom"/>
</dbReference>
<organism evidence="2 3">
    <name type="scientific">Metarhizium anisopliae BRIP 53293</name>
    <dbReference type="NCBI Taxonomy" id="1291518"/>
    <lineage>
        <taxon>Eukaryota</taxon>
        <taxon>Fungi</taxon>
        <taxon>Dikarya</taxon>
        <taxon>Ascomycota</taxon>
        <taxon>Pezizomycotina</taxon>
        <taxon>Sordariomycetes</taxon>
        <taxon>Hypocreomycetidae</taxon>
        <taxon>Hypocreales</taxon>
        <taxon>Clavicipitaceae</taxon>
        <taxon>Metarhizium</taxon>
    </lineage>
</organism>
<gene>
    <name evidence="2" type="ORF">H634G_02685</name>
</gene>
<feature type="domain" description="F-box" evidence="1">
    <location>
        <begin position="48"/>
        <end position="83"/>
    </location>
</feature>
<dbReference type="InterPro" id="IPR036047">
    <property type="entry name" value="F-box-like_dom_sf"/>
</dbReference>
<evidence type="ECO:0000313" key="2">
    <source>
        <dbReference type="EMBL" id="KJK81427.1"/>
    </source>
</evidence>
<evidence type="ECO:0000313" key="3">
    <source>
        <dbReference type="Proteomes" id="UP000054544"/>
    </source>
</evidence>
<dbReference type="AlphaFoldDB" id="A0A0D9P568"/>
<dbReference type="OrthoDB" id="1918685at2759"/>
<name>A0A0D9P568_METAN</name>
<dbReference type="SUPFAM" id="SSF81383">
    <property type="entry name" value="F-box domain"/>
    <property type="match status" value="1"/>
</dbReference>
<proteinExistence type="predicted"/>
<dbReference type="EMBL" id="KE384725">
    <property type="protein sequence ID" value="KJK81427.1"/>
    <property type="molecule type" value="Genomic_DNA"/>
</dbReference>
<dbReference type="Pfam" id="PF00646">
    <property type="entry name" value="F-box"/>
    <property type="match status" value="1"/>
</dbReference>
<reference evidence="3" key="1">
    <citation type="journal article" date="2014" name="BMC Genomics">
        <title>The genome sequence of the biocontrol fungus Metarhizium anisopliae and comparative genomics of Metarhizium species.</title>
        <authorList>
            <person name="Pattemore J.A."/>
            <person name="Hane J.K."/>
            <person name="Williams A.H."/>
            <person name="Wilson B.A."/>
            <person name="Stodart B.J."/>
            <person name="Ash G.J."/>
        </authorList>
    </citation>
    <scope>NUCLEOTIDE SEQUENCE [LARGE SCALE GENOMIC DNA]</scope>
    <source>
        <strain evidence="3">BRIP 53293</strain>
    </source>
</reference>
<dbReference type="Proteomes" id="UP000054544">
    <property type="component" value="Unassembled WGS sequence"/>
</dbReference>
<keyword evidence="3" id="KW-1185">Reference proteome</keyword>
<dbReference type="STRING" id="1291518.A0A0D9P568"/>
<accession>A0A0D9P568</accession>
<evidence type="ECO:0000259" key="1">
    <source>
        <dbReference type="Pfam" id="PF00646"/>
    </source>
</evidence>